<gene>
    <name evidence="3" type="ORF">CHLNCDRAFT_144139</name>
</gene>
<feature type="region of interest" description="Disordered" evidence="1">
    <location>
        <begin position="458"/>
        <end position="519"/>
    </location>
</feature>
<evidence type="ECO:0000256" key="1">
    <source>
        <dbReference type="SAM" id="MobiDB-lite"/>
    </source>
</evidence>
<proteinExistence type="predicted"/>
<feature type="chain" id="PRO_5003156307" description="AB hydrolase-1 domain-containing protein" evidence="2">
    <location>
        <begin position="25"/>
        <end position="528"/>
    </location>
</feature>
<protein>
    <recommendedName>
        <fullName evidence="5">AB hydrolase-1 domain-containing protein</fullName>
    </recommendedName>
</protein>
<evidence type="ECO:0000313" key="4">
    <source>
        <dbReference type="Proteomes" id="UP000008141"/>
    </source>
</evidence>
<dbReference type="RefSeq" id="XP_005848625.1">
    <property type="nucleotide sequence ID" value="XM_005848563.1"/>
</dbReference>
<dbReference type="OrthoDB" id="512313at2759"/>
<dbReference type="GeneID" id="17356039"/>
<keyword evidence="4" id="KW-1185">Reference proteome</keyword>
<organism evidence="4">
    <name type="scientific">Chlorella variabilis</name>
    <name type="common">Green alga</name>
    <dbReference type="NCBI Taxonomy" id="554065"/>
    <lineage>
        <taxon>Eukaryota</taxon>
        <taxon>Viridiplantae</taxon>
        <taxon>Chlorophyta</taxon>
        <taxon>core chlorophytes</taxon>
        <taxon>Trebouxiophyceae</taxon>
        <taxon>Chlorellales</taxon>
        <taxon>Chlorellaceae</taxon>
        <taxon>Chlorella clade</taxon>
        <taxon>Chlorella</taxon>
    </lineage>
</organism>
<keyword evidence="2" id="KW-0732">Signal</keyword>
<feature type="compositionally biased region" description="Low complexity" evidence="1">
    <location>
        <begin position="467"/>
        <end position="498"/>
    </location>
</feature>
<dbReference type="PANTHER" id="PTHR35128">
    <property type="entry name" value="SECRETION-REGULATING GUANINE NUCLEOTIDE EXCHANGE FACTOR"/>
    <property type="match status" value="1"/>
</dbReference>
<dbReference type="KEGG" id="cvr:CHLNCDRAFT_144139"/>
<dbReference type="PANTHER" id="PTHR35128:SF1">
    <property type="entry name" value="SECRETION-REGULATING GUANINE NUCLEOTIDE EXCHANGE FACTOR"/>
    <property type="match status" value="1"/>
</dbReference>
<dbReference type="Gene3D" id="3.40.50.1820">
    <property type="entry name" value="alpha/beta hydrolase"/>
    <property type="match status" value="1"/>
</dbReference>
<accession>E1ZC01</accession>
<evidence type="ECO:0000313" key="3">
    <source>
        <dbReference type="EMBL" id="EFN56523.1"/>
    </source>
</evidence>
<dbReference type="Proteomes" id="UP000008141">
    <property type="component" value="Unassembled WGS sequence"/>
</dbReference>
<dbReference type="AlphaFoldDB" id="E1ZC01"/>
<name>E1ZC01_CHLVA</name>
<evidence type="ECO:0008006" key="5">
    <source>
        <dbReference type="Google" id="ProtNLM"/>
    </source>
</evidence>
<feature type="signal peptide" evidence="2">
    <location>
        <begin position="1"/>
        <end position="24"/>
    </location>
</feature>
<sequence>MRAAAWALLTAALAAAAACPAATAAENATTATTDPALLPFMAVADAPTNRGLKPQRWPKFGRMHYYQIPPDPIGTLVIFHGCGRASKAFFPWNPDTCEECLGFPEHVSQTKQALALGYAVLALDPLDFRHLCWSSSDRGSGRLKHAGNDQPTVRLLLREFLTAQGLKEKPLLLLGVSSGGTLALKLAVALEKEAEAAGEGEWVPRASGVISEESVPTDFGAADDDGKLRYRGFPPTIFVVMTGGNSRLDAPGVVEFLRDGGVPADVITSGPRPVVPTFFSDRIPAITQQQSRWIVEGMTYIGMLDADGWLLGDPERNRNVRKNTTSPAFNWDTKLKALLPWLADDSPTLSLSYRQCGIQQALNVAYARHDAVSGEPAAARRRGLYYLTVCLKWLESGGKADLPELLERYTVPDFNLTALTINGLEAPDFGAAEEEEGGAAAGGSVADEAAAGKDAAGEGAAAGGSAAGKAATAGANANAAGEEPAAGESGEAAEAAAPLEVRLGEEKEEPLAAQTSSAGRRRLLRRLF</sequence>
<reference evidence="3 4" key="1">
    <citation type="journal article" date="2010" name="Plant Cell">
        <title>The Chlorella variabilis NC64A genome reveals adaptation to photosymbiosis, coevolution with viruses, and cryptic sex.</title>
        <authorList>
            <person name="Blanc G."/>
            <person name="Duncan G."/>
            <person name="Agarkova I."/>
            <person name="Borodovsky M."/>
            <person name="Gurnon J."/>
            <person name="Kuo A."/>
            <person name="Lindquist E."/>
            <person name="Lucas S."/>
            <person name="Pangilinan J."/>
            <person name="Polle J."/>
            <person name="Salamov A."/>
            <person name="Terry A."/>
            <person name="Yamada T."/>
            <person name="Dunigan D.D."/>
            <person name="Grigoriev I.V."/>
            <person name="Claverie J.M."/>
            <person name="Van Etten J.L."/>
        </authorList>
    </citation>
    <scope>NUCLEOTIDE SEQUENCE [LARGE SCALE GENOMIC DNA]</scope>
    <source>
        <strain evidence="3 4">NC64A</strain>
    </source>
</reference>
<dbReference type="SUPFAM" id="SSF53474">
    <property type="entry name" value="alpha/beta-Hydrolases"/>
    <property type="match status" value="1"/>
</dbReference>
<evidence type="ECO:0000256" key="2">
    <source>
        <dbReference type="SAM" id="SignalP"/>
    </source>
</evidence>
<dbReference type="InParanoid" id="E1ZC01"/>
<dbReference type="InterPro" id="IPR029058">
    <property type="entry name" value="AB_hydrolase_fold"/>
</dbReference>
<dbReference type="PROSITE" id="PS51257">
    <property type="entry name" value="PROKAR_LIPOPROTEIN"/>
    <property type="match status" value="1"/>
</dbReference>
<dbReference type="EMBL" id="GL433841">
    <property type="protein sequence ID" value="EFN56523.1"/>
    <property type="molecule type" value="Genomic_DNA"/>
</dbReference>